<dbReference type="Pfam" id="PF00561">
    <property type="entry name" value="Abhydrolase_1"/>
    <property type="match status" value="1"/>
</dbReference>
<dbReference type="InterPro" id="IPR000073">
    <property type="entry name" value="AB_hydrolase_1"/>
</dbReference>
<dbReference type="InterPro" id="IPR002410">
    <property type="entry name" value="Peptidase_S33"/>
</dbReference>
<dbReference type="GO" id="GO:0016787">
    <property type="term" value="F:hydrolase activity"/>
    <property type="evidence" value="ECO:0007669"/>
    <property type="project" value="UniProtKB-KW"/>
</dbReference>
<dbReference type="SUPFAM" id="SSF53474">
    <property type="entry name" value="alpha/beta-Hydrolases"/>
    <property type="match status" value="1"/>
</dbReference>
<dbReference type="Gene3D" id="3.40.50.1820">
    <property type="entry name" value="alpha/beta hydrolase"/>
    <property type="match status" value="1"/>
</dbReference>
<evidence type="ECO:0000259" key="3">
    <source>
        <dbReference type="Pfam" id="PF00561"/>
    </source>
</evidence>
<evidence type="ECO:0000256" key="1">
    <source>
        <dbReference type="ARBA" id="ARBA00010088"/>
    </source>
</evidence>
<keyword evidence="5" id="KW-1185">Reference proteome</keyword>
<dbReference type="PRINTS" id="PR00793">
    <property type="entry name" value="PROAMNOPTASE"/>
</dbReference>
<proteinExistence type="inferred from homology"/>
<name>A0ABY2A8W0_9ACTN</name>
<dbReference type="EMBL" id="SJJY01000002">
    <property type="protein sequence ID" value="TCC25506.1"/>
    <property type="molecule type" value="Genomic_DNA"/>
</dbReference>
<dbReference type="PRINTS" id="PR00111">
    <property type="entry name" value="ABHYDROLASE"/>
</dbReference>
<evidence type="ECO:0000256" key="2">
    <source>
        <dbReference type="ARBA" id="ARBA00022801"/>
    </source>
</evidence>
<comment type="caution">
    <text evidence="4">The sequence shown here is derived from an EMBL/GenBank/DDBJ whole genome shotgun (WGS) entry which is preliminary data.</text>
</comment>
<accession>A0ABY2A8W0</accession>
<feature type="domain" description="AB hydrolase-1" evidence="3">
    <location>
        <begin position="132"/>
        <end position="370"/>
    </location>
</feature>
<reference evidence="4 5" key="1">
    <citation type="submission" date="2019-02" db="EMBL/GenBank/DDBJ databases">
        <title>Kribbella capetownensis sp. nov. and Kribbella speibonae sp. nov., isolated from soil.</title>
        <authorList>
            <person name="Curtis S.M."/>
            <person name="Norton I."/>
            <person name="Everest G.J."/>
            <person name="Meyers P.R."/>
        </authorList>
    </citation>
    <scope>NUCLEOTIDE SEQUENCE [LARGE SCALE GENOMIC DNA]</scope>
    <source>
        <strain evidence="4 5">SK5</strain>
    </source>
</reference>
<evidence type="ECO:0000313" key="4">
    <source>
        <dbReference type="EMBL" id="TCC25506.1"/>
    </source>
</evidence>
<gene>
    <name evidence="4" type="ORF">E0H58_15395</name>
</gene>
<dbReference type="PANTHER" id="PTHR43798">
    <property type="entry name" value="MONOACYLGLYCEROL LIPASE"/>
    <property type="match status" value="1"/>
</dbReference>
<protein>
    <submittedName>
        <fullName evidence="4">Alpha/beta hydrolase</fullName>
    </submittedName>
</protein>
<sequence length="405" mass="42965">MGPAACDAPEARSTATLPMGPILEQMFDRLKLQVARRITGWTSPHVHDASPRLDPACPQSLIAVVWGRCRRRRRGWGWSSGWTCRVVRSGRPMPCCRGHNAGMRVAVDDVSVYFDVEGCGLAAQGDAMLPRPTLLLLHGGPGADHSLFKPEFSVLTDVAQVIYLDQRGSGRSDHSKPEKWTWTRWADDIAAFCAALDIRAPVLVGSSSGGRVAIECAARHPDLVAGLVLESTLGVPTSLDESLEVFERRGGQVARDAAARYLGGDTSPSAAKAWADHGLPLYAGASDGDMASRRARALINDEVQAHFRAGGCGPAEVTAALATAVTCPTLVLAGEDDPVSPAVAARRLPAILTSTATKVEVLAGVGHGVFRQAPQKSFDALRTFLRGIPAARHDGDGHDPEATLV</sequence>
<keyword evidence="2 4" id="KW-0378">Hydrolase</keyword>
<comment type="similarity">
    <text evidence="1">Belongs to the peptidase S33 family.</text>
</comment>
<dbReference type="Proteomes" id="UP000292385">
    <property type="component" value="Unassembled WGS sequence"/>
</dbReference>
<dbReference type="InterPro" id="IPR029058">
    <property type="entry name" value="AB_hydrolase_fold"/>
</dbReference>
<dbReference type="PANTHER" id="PTHR43798:SF31">
    <property type="entry name" value="AB HYDROLASE SUPERFAMILY PROTEIN YCLE"/>
    <property type="match status" value="1"/>
</dbReference>
<organism evidence="4 5">
    <name type="scientific">Kribbella speibonae</name>
    <dbReference type="NCBI Taxonomy" id="1572660"/>
    <lineage>
        <taxon>Bacteria</taxon>
        <taxon>Bacillati</taxon>
        <taxon>Actinomycetota</taxon>
        <taxon>Actinomycetes</taxon>
        <taxon>Propionibacteriales</taxon>
        <taxon>Kribbellaceae</taxon>
        <taxon>Kribbella</taxon>
    </lineage>
</organism>
<dbReference type="InterPro" id="IPR050266">
    <property type="entry name" value="AB_hydrolase_sf"/>
</dbReference>
<evidence type="ECO:0000313" key="5">
    <source>
        <dbReference type="Proteomes" id="UP000292385"/>
    </source>
</evidence>